<evidence type="ECO:0000256" key="1">
    <source>
        <dbReference type="SAM" id="MobiDB-lite"/>
    </source>
</evidence>
<reference evidence="2 3" key="1">
    <citation type="submission" date="2023-01" db="EMBL/GenBank/DDBJ databases">
        <title>Analysis of 21 Apiospora genomes using comparative genomics revels a genus with tremendous synthesis potential of carbohydrate active enzymes and secondary metabolites.</title>
        <authorList>
            <person name="Sorensen T."/>
        </authorList>
    </citation>
    <scope>NUCLEOTIDE SEQUENCE [LARGE SCALE GENOMIC DNA]</scope>
    <source>
        <strain evidence="2 3">CBS 24483</strain>
    </source>
</reference>
<evidence type="ECO:0008006" key="4">
    <source>
        <dbReference type="Google" id="ProtNLM"/>
    </source>
</evidence>
<sequence length="140" mass="15865">MEKLTDLQVRPFEALREPQPSRRKGPRLFWAIHCLFPKHATSRATPGIIWDRQPPQPNLKMGSDKKHKSSSSRHQHDGTKHDTNVHIGHSKPKDKKKSSSSDNVRWICSYCNAGNLSYNYDASCPFCFTARGSGVSTYTP</sequence>
<proteinExistence type="predicted"/>
<evidence type="ECO:0000313" key="2">
    <source>
        <dbReference type="EMBL" id="KAK7946486.1"/>
    </source>
</evidence>
<protein>
    <recommendedName>
        <fullName evidence="4">RanBP2-type domain-containing protein</fullName>
    </recommendedName>
</protein>
<name>A0ABR1Q3A6_9PEZI</name>
<dbReference type="RefSeq" id="XP_066696520.1">
    <property type="nucleotide sequence ID" value="XM_066847029.1"/>
</dbReference>
<feature type="region of interest" description="Disordered" evidence="1">
    <location>
        <begin position="45"/>
        <end position="102"/>
    </location>
</feature>
<feature type="compositionally biased region" description="Basic and acidic residues" evidence="1">
    <location>
        <begin position="74"/>
        <end position="84"/>
    </location>
</feature>
<evidence type="ECO:0000313" key="3">
    <source>
        <dbReference type="Proteomes" id="UP001391051"/>
    </source>
</evidence>
<keyword evidence="3" id="KW-1185">Reference proteome</keyword>
<organism evidence="2 3">
    <name type="scientific">Apiospora aurea</name>
    <dbReference type="NCBI Taxonomy" id="335848"/>
    <lineage>
        <taxon>Eukaryota</taxon>
        <taxon>Fungi</taxon>
        <taxon>Dikarya</taxon>
        <taxon>Ascomycota</taxon>
        <taxon>Pezizomycotina</taxon>
        <taxon>Sordariomycetes</taxon>
        <taxon>Xylariomycetidae</taxon>
        <taxon>Amphisphaeriales</taxon>
        <taxon>Apiosporaceae</taxon>
        <taxon>Apiospora</taxon>
    </lineage>
</organism>
<accession>A0ABR1Q3A6</accession>
<dbReference type="GeneID" id="92080091"/>
<feature type="compositionally biased region" description="Basic residues" evidence="1">
    <location>
        <begin position="88"/>
        <end position="98"/>
    </location>
</feature>
<dbReference type="Proteomes" id="UP001391051">
    <property type="component" value="Unassembled WGS sequence"/>
</dbReference>
<dbReference type="EMBL" id="JAQQWE010000007">
    <property type="protein sequence ID" value="KAK7946486.1"/>
    <property type="molecule type" value="Genomic_DNA"/>
</dbReference>
<comment type="caution">
    <text evidence="2">The sequence shown here is derived from an EMBL/GenBank/DDBJ whole genome shotgun (WGS) entry which is preliminary data.</text>
</comment>
<gene>
    <name evidence="2" type="ORF">PG986_010807</name>
</gene>